<dbReference type="GO" id="GO:0006508">
    <property type="term" value="P:proteolysis"/>
    <property type="evidence" value="ECO:0007669"/>
    <property type="project" value="UniProtKB-KW"/>
</dbReference>
<accession>A0A4Y8UI30</accession>
<dbReference type="Pfam" id="PF12221">
    <property type="entry name" value="HflK_N"/>
    <property type="match status" value="1"/>
</dbReference>
<evidence type="ECO:0000256" key="4">
    <source>
        <dbReference type="ARBA" id="ARBA00022989"/>
    </source>
</evidence>
<dbReference type="Proteomes" id="UP000298133">
    <property type="component" value="Unassembled WGS sequence"/>
</dbReference>
<dbReference type="EMBL" id="SPIA01000003">
    <property type="protein sequence ID" value="TFH67474.1"/>
    <property type="molecule type" value="Genomic_DNA"/>
</dbReference>
<evidence type="ECO:0000256" key="2">
    <source>
        <dbReference type="ARBA" id="ARBA00006971"/>
    </source>
</evidence>
<dbReference type="InterPro" id="IPR050710">
    <property type="entry name" value="Band7/mec-2_domain"/>
</dbReference>
<dbReference type="GO" id="GO:0016020">
    <property type="term" value="C:membrane"/>
    <property type="evidence" value="ECO:0007669"/>
    <property type="project" value="UniProtKB-SubCell"/>
</dbReference>
<protein>
    <recommendedName>
        <fullName evidence="6">Protein HflK</fullName>
    </recommendedName>
</protein>
<dbReference type="InterPro" id="IPR020980">
    <property type="entry name" value="Membrane_HflK_N"/>
</dbReference>
<dbReference type="SUPFAM" id="SSF117892">
    <property type="entry name" value="Band 7/SPFH domain"/>
    <property type="match status" value="1"/>
</dbReference>
<dbReference type="InterPro" id="IPR036013">
    <property type="entry name" value="Band_7/SPFH_dom_sf"/>
</dbReference>
<comment type="subcellular location">
    <subcellularLocation>
        <location evidence="1">Membrane</location>
        <topology evidence="1">Single-pass membrane protein</topology>
    </subcellularLocation>
</comment>
<evidence type="ECO:0000256" key="6">
    <source>
        <dbReference type="RuleBase" id="RU364113"/>
    </source>
</evidence>
<dbReference type="OrthoDB" id="9779595at2"/>
<dbReference type="PANTHER" id="PTHR43327:SF2">
    <property type="entry name" value="MODULATOR OF FTSH PROTEASE HFLK"/>
    <property type="match status" value="1"/>
</dbReference>
<dbReference type="SMART" id="SM00244">
    <property type="entry name" value="PHB"/>
    <property type="match status" value="1"/>
</dbReference>
<comment type="caution">
    <text evidence="10">The sequence shown here is derived from an EMBL/GenBank/DDBJ whole genome shotgun (WGS) entry which is preliminary data.</text>
</comment>
<keyword evidence="11" id="KW-1185">Reference proteome</keyword>
<dbReference type="GO" id="GO:0008233">
    <property type="term" value="F:peptidase activity"/>
    <property type="evidence" value="ECO:0007669"/>
    <property type="project" value="UniProtKB-KW"/>
</dbReference>
<sequence length="384" mass="42180">MAWNEPGGGKDPWGGNRNNNQGPPDLDELLNKWLGKLGGIGKKGGAGGDAGSSGPAARALLPIVLVVALVLWGLAGWYQVDEKEQAVVLRLGKFHETVGSGLQWNPPLIDRVTVVRVTEERQYPARGLMLTKDENIVELSLNVQYNIANARDFVLNVRDPEVSLQHATDSALRHVVGGSTLDDVISVGREQVAVSTKERLQAYLNIYGGGINVVKINIEEARPPSAVKAAYDDVIRAREDLERLVNEAQAYSNGIIPEARGQAQRLREEAEGYKSQVVSKAEGEAQRFEKLLAEYQKAPGVTRERLYLDAVEQVMSNSSKILVDQEGGNNLLYLPLDQLVKQANSSSDTALNSEGNNQMVDEITNQVIQRLQEAADRSREERRR</sequence>
<feature type="transmembrane region" description="Helical" evidence="6">
    <location>
        <begin position="59"/>
        <end position="78"/>
    </location>
</feature>
<dbReference type="PRINTS" id="PR00721">
    <property type="entry name" value="STOMATIN"/>
</dbReference>
<feature type="domain" description="Band 7" evidence="9">
    <location>
        <begin position="75"/>
        <end position="235"/>
    </location>
</feature>
<evidence type="ECO:0000313" key="11">
    <source>
        <dbReference type="Proteomes" id="UP000298133"/>
    </source>
</evidence>
<organism evidence="10 11">
    <name type="scientific">Gammaproteobacteria bacterium LSUCC0057</name>
    <dbReference type="NCBI Taxonomy" id="2559237"/>
    <lineage>
        <taxon>Bacteria</taxon>
        <taxon>Pseudomonadati</taxon>
        <taxon>Pseudomonadota</taxon>
        <taxon>Gammaproteobacteria</taxon>
        <taxon>Cellvibrionales</taxon>
        <taxon>Porticoccaceae</taxon>
        <taxon>SAR92 clade</taxon>
    </lineage>
</organism>
<keyword evidence="4 6" id="KW-1133">Transmembrane helix</keyword>
<feature type="coiled-coil region" evidence="7">
    <location>
        <begin position="227"/>
        <end position="298"/>
    </location>
</feature>
<dbReference type="Pfam" id="PF01145">
    <property type="entry name" value="Band_7"/>
    <property type="match status" value="1"/>
</dbReference>
<comment type="function">
    <text evidence="6">HflC and HflK could encode or regulate a protease.</text>
</comment>
<feature type="compositionally biased region" description="Gly residues" evidence="8">
    <location>
        <begin position="1"/>
        <end position="12"/>
    </location>
</feature>
<evidence type="ECO:0000313" key="10">
    <source>
        <dbReference type="EMBL" id="TFH67474.1"/>
    </source>
</evidence>
<feature type="region of interest" description="Disordered" evidence="8">
    <location>
        <begin position="1"/>
        <end position="25"/>
    </location>
</feature>
<keyword evidence="10" id="KW-0645">Protease</keyword>
<dbReference type="Gene3D" id="3.30.479.30">
    <property type="entry name" value="Band 7 domain"/>
    <property type="match status" value="1"/>
</dbReference>
<evidence type="ECO:0000259" key="9">
    <source>
        <dbReference type="SMART" id="SM00244"/>
    </source>
</evidence>
<keyword evidence="5 6" id="KW-0472">Membrane</keyword>
<comment type="subunit">
    <text evidence="6">HflC and HflK may interact to form a multimeric complex.</text>
</comment>
<dbReference type="PANTHER" id="PTHR43327">
    <property type="entry name" value="STOMATIN-LIKE PROTEIN 2, MITOCHONDRIAL"/>
    <property type="match status" value="1"/>
</dbReference>
<reference evidence="10 11" key="1">
    <citation type="submission" date="2019-03" db="EMBL/GenBank/DDBJ databases">
        <title>Draft genome of Gammaproteobacteria bacterium LSUCC0057, a member of the SAR92 clade.</title>
        <authorList>
            <person name="Lanclos V.C."/>
            <person name="Doiron C."/>
            <person name="Henson M.W."/>
            <person name="Thrash J.C."/>
        </authorList>
    </citation>
    <scope>NUCLEOTIDE SEQUENCE [LARGE SCALE GENOMIC DNA]</scope>
    <source>
        <strain evidence="10 11">LSUCC0057</strain>
    </source>
</reference>
<dbReference type="InterPro" id="IPR010201">
    <property type="entry name" value="HflK"/>
</dbReference>
<gene>
    <name evidence="10" type="primary">hflK</name>
    <name evidence="10" type="ORF">E3W66_08270</name>
</gene>
<keyword evidence="10" id="KW-0378">Hydrolase</keyword>
<dbReference type="NCBIfam" id="TIGR01933">
    <property type="entry name" value="hflK"/>
    <property type="match status" value="1"/>
</dbReference>
<dbReference type="CDD" id="cd03404">
    <property type="entry name" value="SPFH_HflK"/>
    <property type="match status" value="1"/>
</dbReference>
<evidence type="ECO:0000256" key="7">
    <source>
        <dbReference type="SAM" id="Coils"/>
    </source>
</evidence>
<dbReference type="InterPro" id="IPR001972">
    <property type="entry name" value="Stomatin_HflK_fam"/>
</dbReference>
<evidence type="ECO:0000256" key="5">
    <source>
        <dbReference type="ARBA" id="ARBA00023136"/>
    </source>
</evidence>
<dbReference type="AlphaFoldDB" id="A0A4Y8UI30"/>
<comment type="similarity">
    <text evidence="2 6">Belongs to the band 7/mec-2 family. HflK subfamily.</text>
</comment>
<keyword evidence="3 6" id="KW-0812">Transmembrane</keyword>
<evidence type="ECO:0000256" key="8">
    <source>
        <dbReference type="SAM" id="MobiDB-lite"/>
    </source>
</evidence>
<name>A0A4Y8UI30_9GAMM</name>
<dbReference type="InterPro" id="IPR001107">
    <property type="entry name" value="Band_7"/>
</dbReference>
<evidence type="ECO:0000256" key="3">
    <source>
        <dbReference type="ARBA" id="ARBA00022692"/>
    </source>
</evidence>
<keyword evidence="7" id="KW-0175">Coiled coil</keyword>
<proteinExistence type="inferred from homology"/>
<evidence type="ECO:0000256" key="1">
    <source>
        <dbReference type="ARBA" id="ARBA00004167"/>
    </source>
</evidence>